<comment type="caution">
    <text evidence="1">The sequence shown here is derived from an EMBL/GenBank/DDBJ whole genome shotgun (WGS) entry which is preliminary data.</text>
</comment>
<reference evidence="1" key="2">
    <citation type="submission" date="2020-09" db="EMBL/GenBank/DDBJ databases">
        <authorList>
            <person name="Sun Q."/>
            <person name="Zhou Y."/>
        </authorList>
    </citation>
    <scope>NUCLEOTIDE SEQUENCE</scope>
    <source>
        <strain evidence="1">CGMCC 1.12921</strain>
    </source>
</reference>
<organism evidence="1 2">
    <name type="scientific">Aquisalinus flavus</name>
    <dbReference type="NCBI Taxonomy" id="1526572"/>
    <lineage>
        <taxon>Bacteria</taxon>
        <taxon>Pseudomonadati</taxon>
        <taxon>Pseudomonadota</taxon>
        <taxon>Alphaproteobacteria</taxon>
        <taxon>Parvularculales</taxon>
        <taxon>Parvularculaceae</taxon>
        <taxon>Aquisalinus</taxon>
    </lineage>
</organism>
<dbReference type="SUPFAM" id="SSF53098">
    <property type="entry name" value="Ribonuclease H-like"/>
    <property type="match status" value="1"/>
</dbReference>
<protein>
    <recommendedName>
        <fullName evidence="3">Exonuclease domain-containing protein</fullName>
    </recommendedName>
</protein>
<sequence>MNQPRIEQGRQIAFIDLEASGLGSKSWPIEIGWAFADWPVRAMLIKPADSWSLNAWEKSAEELHRITPDKLIREGTPVLEAALVLNAAFANAQVYSDAPDYDGYWLYRLYEAAGVRANFKLLDFAELIKPLAKSTPVELVGRAQKLEPHTHRAAQDVRHLQTIYRLALEEAGA</sequence>
<evidence type="ECO:0000313" key="2">
    <source>
        <dbReference type="Proteomes" id="UP000613582"/>
    </source>
</evidence>
<gene>
    <name evidence="1" type="ORF">GCM10011342_00800</name>
</gene>
<dbReference type="InterPro" id="IPR036397">
    <property type="entry name" value="RNaseH_sf"/>
</dbReference>
<evidence type="ECO:0000313" key="1">
    <source>
        <dbReference type="EMBL" id="GGC95855.1"/>
    </source>
</evidence>
<dbReference type="Proteomes" id="UP000613582">
    <property type="component" value="Unassembled WGS sequence"/>
</dbReference>
<evidence type="ECO:0008006" key="3">
    <source>
        <dbReference type="Google" id="ProtNLM"/>
    </source>
</evidence>
<proteinExistence type="predicted"/>
<name>A0A8J2Y4K1_9PROT</name>
<accession>A0A8J2Y4K1</accession>
<dbReference type="GO" id="GO:0003676">
    <property type="term" value="F:nucleic acid binding"/>
    <property type="evidence" value="ECO:0007669"/>
    <property type="project" value="InterPro"/>
</dbReference>
<dbReference type="EMBL" id="BMGH01000001">
    <property type="protein sequence ID" value="GGC95855.1"/>
    <property type="molecule type" value="Genomic_DNA"/>
</dbReference>
<reference evidence="1" key="1">
    <citation type="journal article" date="2014" name="Int. J. Syst. Evol. Microbiol.">
        <title>Complete genome sequence of Corynebacterium casei LMG S-19264T (=DSM 44701T), isolated from a smear-ripened cheese.</title>
        <authorList>
            <consortium name="US DOE Joint Genome Institute (JGI-PGF)"/>
            <person name="Walter F."/>
            <person name="Albersmeier A."/>
            <person name="Kalinowski J."/>
            <person name="Ruckert C."/>
        </authorList>
    </citation>
    <scope>NUCLEOTIDE SEQUENCE</scope>
    <source>
        <strain evidence="1">CGMCC 1.12921</strain>
    </source>
</reference>
<dbReference type="Gene3D" id="3.30.420.10">
    <property type="entry name" value="Ribonuclease H-like superfamily/Ribonuclease H"/>
    <property type="match status" value="1"/>
</dbReference>
<dbReference type="AlphaFoldDB" id="A0A8J2Y4K1"/>
<dbReference type="RefSeq" id="WP_188159331.1">
    <property type="nucleotide sequence ID" value="NZ_BMGH01000001.1"/>
</dbReference>
<dbReference type="InterPro" id="IPR012337">
    <property type="entry name" value="RNaseH-like_sf"/>
</dbReference>
<keyword evidence="2" id="KW-1185">Reference proteome</keyword>